<feature type="transmembrane region" description="Helical" evidence="1">
    <location>
        <begin position="630"/>
        <end position="651"/>
    </location>
</feature>
<feature type="transmembrane region" description="Helical" evidence="1">
    <location>
        <begin position="587"/>
        <end position="609"/>
    </location>
</feature>
<protein>
    <submittedName>
        <fullName evidence="3">Acyl-CoA synthetase (AMP-forming)/AMP-acid ligase II</fullName>
    </submittedName>
</protein>
<feature type="transmembrane region" description="Helical" evidence="1">
    <location>
        <begin position="810"/>
        <end position="828"/>
    </location>
</feature>
<comment type="caution">
    <text evidence="3">The sequence shown here is derived from an EMBL/GenBank/DDBJ whole genome shotgun (WGS) entry which is preliminary data.</text>
</comment>
<evidence type="ECO:0000259" key="2">
    <source>
        <dbReference type="Pfam" id="PF00501"/>
    </source>
</evidence>
<dbReference type="InterPro" id="IPR020845">
    <property type="entry name" value="AMP-binding_CS"/>
</dbReference>
<keyword evidence="1" id="KW-1133">Transmembrane helix</keyword>
<dbReference type="Gene3D" id="3.40.50.12780">
    <property type="entry name" value="N-terminal domain of ligase-like"/>
    <property type="match status" value="1"/>
</dbReference>
<dbReference type="PANTHER" id="PTHR43767">
    <property type="entry name" value="LONG-CHAIN-FATTY-ACID--COA LIGASE"/>
    <property type="match status" value="1"/>
</dbReference>
<feature type="domain" description="AMP-dependent synthetase/ligase" evidence="2">
    <location>
        <begin position="141"/>
        <end position="356"/>
    </location>
</feature>
<keyword evidence="1" id="KW-0812">Transmembrane</keyword>
<gene>
    <name evidence="3" type="ORF">GGE46_005037</name>
    <name evidence="4" type="ORF">GGE57_005034</name>
</gene>
<dbReference type="Proteomes" id="UP000523431">
    <property type="component" value="Unassembled WGS sequence"/>
</dbReference>
<dbReference type="SUPFAM" id="SSF47336">
    <property type="entry name" value="ACP-like"/>
    <property type="match status" value="1"/>
</dbReference>
<dbReference type="PANTHER" id="PTHR43767:SF10">
    <property type="entry name" value="SURFACTIN SYNTHASE SUBUNIT 1"/>
    <property type="match status" value="1"/>
</dbReference>
<dbReference type="EMBL" id="JACIHU010000013">
    <property type="protein sequence ID" value="MBB4482424.1"/>
    <property type="molecule type" value="Genomic_DNA"/>
</dbReference>
<dbReference type="InterPro" id="IPR036736">
    <property type="entry name" value="ACP-like_sf"/>
</dbReference>
<name>A0A7W6Y9M3_RHIET</name>
<accession>A0A7W6Y9M3</accession>
<reference evidence="5 6" key="1">
    <citation type="submission" date="2020-08" db="EMBL/GenBank/DDBJ databases">
        <title>Genomic Encyclopedia of Type Strains, Phase IV (KMG-V): Genome sequencing to study the core and pangenomes of soil and plant-associated prokaryotes.</title>
        <authorList>
            <person name="Whitman W."/>
        </authorList>
    </citation>
    <scope>NUCLEOTIDE SEQUENCE [LARGE SCALE GENOMIC DNA]</scope>
    <source>
        <strain evidence="3 6">SEMIA 471</strain>
        <strain evidence="4 5">SEMIA 489</strain>
    </source>
</reference>
<feature type="transmembrane region" description="Helical" evidence="1">
    <location>
        <begin position="731"/>
        <end position="751"/>
    </location>
</feature>
<dbReference type="SUPFAM" id="SSF56801">
    <property type="entry name" value="Acetyl-CoA synthetase-like"/>
    <property type="match status" value="1"/>
</dbReference>
<dbReference type="Proteomes" id="UP000557344">
    <property type="component" value="Unassembled WGS sequence"/>
</dbReference>
<dbReference type="PROSITE" id="PS00455">
    <property type="entry name" value="AMP_BINDING"/>
    <property type="match status" value="1"/>
</dbReference>
<feature type="transmembrane region" description="Helical" evidence="1">
    <location>
        <begin position="840"/>
        <end position="860"/>
    </location>
</feature>
<feature type="transmembrane region" description="Helical" evidence="1">
    <location>
        <begin position="785"/>
        <end position="803"/>
    </location>
</feature>
<feature type="transmembrane region" description="Helical" evidence="1">
    <location>
        <begin position="704"/>
        <end position="725"/>
    </location>
</feature>
<feature type="transmembrane region" description="Helical" evidence="1">
    <location>
        <begin position="758"/>
        <end position="779"/>
    </location>
</feature>
<organism evidence="3 6">
    <name type="scientific">Rhizobium etli</name>
    <dbReference type="NCBI Taxonomy" id="29449"/>
    <lineage>
        <taxon>Bacteria</taxon>
        <taxon>Pseudomonadati</taxon>
        <taxon>Pseudomonadota</taxon>
        <taxon>Alphaproteobacteria</taxon>
        <taxon>Hyphomicrobiales</taxon>
        <taxon>Rhizobiaceae</taxon>
        <taxon>Rhizobium/Agrobacterium group</taxon>
        <taxon>Rhizobium</taxon>
    </lineage>
</organism>
<keyword evidence="3" id="KW-0436">Ligase</keyword>
<dbReference type="GO" id="GO:0016874">
    <property type="term" value="F:ligase activity"/>
    <property type="evidence" value="ECO:0007669"/>
    <property type="project" value="UniProtKB-KW"/>
</dbReference>
<keyword evidence="1" id="KW-0472">Membrane</keyword>
<proteinExistence type="predicted"/>
<evidence type="ECO:0000313" key="3">
    <source>
        <dbReference type="EMBL" id="MBB4482424.1"/>
    </source>
</evidence>
<dbReference type="InterPro" id="IPR042099">
    <property type="entry name" value="ANL_N_sf"/>
</dbReference>
<dbReference type="InterPro" id="IPR000873">
    <property type="entry name" value="AMP-dep_synth/lig_dom"/>
</dbReference>
<dbReference type="PROSITE" id="PS00012">
    <property type="entry name" value="PHOSPHOPANTETHEINE"/>
    <property type="match status" value="1"/>
</dbReference>
<dbReference type="InterPro" id="IPR006162">
    <property type="entry name" value="Ppantetheine_attach_site"/>
</dbReference>
<dbReference type="InterPro" id="IPR050237">
    <property type="entry name" value="ATP-dep_AMP-bd_enzyme"/>
</dbReference>
<evidence type="ECO:0000313" key="6">
    <source>
        <dbReference type="Proteomes" id="UP000557344"/>
    </source>
</evidence>
<evidence type="ECO:0000313" key="4">
    <source>
        <dbReference type="EMBL" id="MBB4538253.1"/>
    </source>
</evidence>
<sequence length="890" mass="97240">MTVIIKDYTRFGQFSAIRSVSMIPAGLFSEIARADQRPALIFADGRTLSYADLDARTQRFAAQLGRAQKRLVAISADISEHVIVAYLGALRAGHAVAMLPPCDDRLWQEFLSAFQPDFTYRPAGGRWRLVEESRPGQSGAPLHPDLALLLMTSGSSGSAKAVRLSHANLDANARSIADYLELTPADRTALVLPLHYSYGLSVLHSHLFAGGSIFIPSVSVVSEEFARLLGESGCTNLSGVPYSYELMEKTRFRDHEFKALRFMTVAGGRLAPELIRRYRDHMRAKGGRFFVMYGQTEAAARIAFVPPESVGDNEERIGIAIPGGSLSLVDDDGHPVDRADIAGELVYAGPNVMMGYGADRADLQRGGEVEALHTGDIAMRDADGYFRIVGRKSRFAKVAGLRIGFDIMEQVLSENGIAAAIVGDDDGLQAYVTQAPEADRALDILVEASHLPANLVCVRVRSELPRLTSGKIDYAGLSEEMLAARQAGRAAAVSVLDAYARVFYPHSVSRNDSFVSLGGDSLRFLQLTMELDRLGLELPEGWEQTAIAELDIGRQVARTDIAEVRALPTDLVLRAIAILLVVTHHEMLWPIPGGSGVMLLLVGFSLARFQSGHFLAGNFRHALRPAINVLIPYFLIVAAYGLAWRTVPWASVTLTGNFGYAEPERHEMLPYLYWFIEAYAQTLLVFSLVFAVPDVRRLARARPFAFSLALLGLAVTARFSLPFVFDIGGRQIFTLYWGLHLGLFGWCAGLAGKKAQRMILTAIAAAVLGYLAFWETLWIGTTVKYLTIFAALLALLYLPRIHLPVWLRRLVTLIAVSAFPTYLLHRFVPELLMPQAAAVLPVPLFHLLSISGGLALGVIANKIAADLRNLLGGITIARGTGERTVMAETV</sequence>
<evidence type="ECO:0000256" key="1">
    <source>
        <dbReference type="SAM" id="Phobius"/>
    </source>
</evidence>
<dbReference type="EMBL" id="JACIID010000013">
    <property type="protein sequence ID" value="MBB4538253.1"/>
    <property type="molecule type" value="Genomic_DNA"/>
</dbReference>
<dbReference type="Pfam" id="PF00501">
    <property type="entry name" value="AMP-binding"/>
    <property type="match status" value="2"/>
</dbReference>
<evidence type="ECO:0000313" key="5">
    <source>
        <dbReference type="Proteomes" id="UP000523431"/>
    </source>
</evidence>
<feature type="transmembrane region" description="Helical" evidence="1">
    <location>
        <begin position="671"/>
        <end position="692"/>
    </location>
</feature>
<dbReference type="AlphaFoldDB" id="A0A7W6Y9M3"/>
<feature type="domain" description="AMP-dependent synthetase/ligase" evidence="2">
    <location>
        <begin position="32"/>
        <end position="101"/>
    </location>
</feature>